<keyword evidence="3" id="KW-1185">Reference proteome</keyword>
<evidence type="ECO:0000313" key="2">
    <source>
        <dbReference type="EMBL" id="ABM04702.1"/>
    </source>
</evidence>
<dbReference type="EMBL" id="CP000510">
    <property type="protein sequence ID" value="ABM04702.1"/>
    <property type="molecule type" value="Genomic_DNA"/>
</dbReference>
<evidence type="ECO:0000313" key="3">
    <source>
        <dbReference type="Proteomes" id="UP000000639"/>
    </source>
</evidence>
<reference evidence="2 3" key="1">
    <citation type="submission" date="2007-01" db="EMBL/GenBank/DDBJ databases">
        <title>Complete sequence of Psychromonas ingrahamii 37.</title>
        <authorList>
            <consortium name="US DOE Joint Genome Institute"/>
            <person name="Copeland A."/>
            <person name="Lucas S."/>
            <person name="Lapidus A."/>
            <person name="Barry K."/>
            <person name="Detter J.C."/>
            <person name="Glavina del Rio T."/>
            <person name="Hammon N."/>
            <person name="Israni S."/>
            <person name="Dalin E."/>
            <person name="Tice H."/>
            <person name="Pitluck S."/>
            <person name="Thompson L.S."/>
            <person name="Brettin T."/>
            <person name="Bruce D."/>
            <person name="Han C."/>
            <person name="Tapia R."/>
            <person name="Schmutz J."/>
            <person name="Larimer F."/>
            <person name="Land M."/>
            <person name="Hauser L."/>
            <person name="Kyrpides N."/>
            <person name="Ivanova N."/>
            <person name="Staley J."/>
            <person name="Richardson P."/>
        </authorList>
    </citation>
    <scope>NUCLEOTIDE SEQUENCE [LARGE SCALE GENOMIC DNA]</scope>
    <source>
        <strain evidence="2 3">37</strain>
    </source>
</reference>
<feature type="transmembrane region" description="Helical" evidence="1">
    <location>
        <begin position="87"/>
        <end position="107"/>
    </location>
</feature>
<feature type="transmembrane region" description="Helical" evidence="1">
    <location>
        <begin position="42"/>
        <end position="67"/>
    </location>
</feature>
<proteinExistence type="predicted"/>
<dbReference type="RefSeq" id="WP_011771256.1">
    <property type="nucleotide sequence ID" value="NC_008709.1"/>
</dbReference>
<dbReference type="OrthoDB" id="8594737at2"/>
<keyword evidence="1" id="KW-0812">Transmembrane</keyword>
<dbReference type="eggNOG" id="ENOG50326ZJ">
    <property type="taxonomic scope" value="Bacteria"/>
</dbReference>
<feature type="transmembrane region" description="Helical" evidence="1">
    <location>
        <begin position="119"/>
        <end position="145"/>
    </location>
</feature>
<organism evidence="2 3">
    <name type="scientific">Psychromonas ingrahamii (strain DSM 17664 / CCUG 51855 / 37)</name>
    <dbReference type="NCBI Taxonomy" id="357804"/>
    <lineage>
        <taxon>Bacteria</taxon>
        <taxon>Pseudomonadati</taxon>
        <taxon>Pseudomonadota</taxon>
        <taxon>Gammaproteobacteria</taxon>
        <taxon>Alteromonadales</taxon>
        <taxon>Psychromonadaceae</taxon>
        <taxon>Psychromonas</taxon>
    </lineage>
</organism>
<keyword evidence="1" id="KW-0472">Membrane</keyword>
<feature type="transmembrane region" description="Helical" evidence="1">
    <location>
        <begin position="12"/>
        <end position="30"/>
    </location>
</feature>
<keyword evidence="1" id="KW-1133">Transmembrane helix</keyword>
<name>A1SYY7_PSYIN</name>
<dbReference type="KEGG" id="pin:Ping_3000"/>
<protein>
    <submittedName>
        <fullName evidence="2">Uncharacterized protein</fullName>
    </submittedName>
</protein>
<evidence type="ECO:0000256" key="1">
    <source>
        <dbReference type="SAM" id="Phobius"/>
    </source>
</evidence>
<accession>A1SYY7</accession>
<dbReference type="Proteomes" id="UP000000639">
    <property type="component" value="Chromosome"/>
</dbReference>
<dbReference type="AlphaFoldDB" id="A1SYY7"/>
<dbReference type="HOGENOM" id="CLU_1668511_0_0_6"/>
<gene>
    <name evidence="2" type="ordered locus">Ping_3000</name>
</gene>
<sequence length="154" mass="17179">MDSNIMLLMHPMTGVLAILCALWVFVDTLNVSEASVTRIKNVSILCSILIWLTYIVGGYWYVVYYGIDKEIIKSGPWPFAHNIFMEIKEHVFLMLLLLGTYLPIAANKNIAVSKPARKILLWVSGFIIPISLFMEGSGAIISSAVKIGLLFKLS</sequence>